<name>A0A0C3LZI5_9AGAM</name>
<accession>A0A0C3LZI5</accession>
<sequence>MNPLSELVQTRFDKFLEDLLRVAGDLSLTPSSTTAKIEIFDTIGVTLCRRRNEHVPFNQTSSALFFEWL</sequence>
<organism evidence="1 2">
    <name type="scientific">Tulasnella calospora MUT 4182</name>
    <dbReference type="NCBI Taxonomy" id="1051891"/>
    <lineage>
        <taxon>Eukaryota</taxon>
        <taxon>Fungi</taxon>
        <taxon>Dikarya</taxon>
        <taxon>Basidiomycota</taxon>
        <taxon>Agaricomycotina</taxon>
        <taxon>Agaricomycetes</taxon>
        <taxon>Cantharellales</taxon>
        <taxon>Tulasnellaceae</taxon>
        <taxon>Tulasnella</taxon>
    </lineage>
</organism>
<reference evidence="1 2" key="1">
    <citation type="submission" date="2014-04" db="EMBL/GenBank/DDBJ databases">
        <authorList>
            <consortium name="DOE Joint Genome Institute"/>
            <person name="Kuo A."/>
            <person name="Girlanda M."/>
            <person name="Perotto S."/>
            <person name="Kohler A."/>
            <person name="Nagy L.G."/>
            <person name="Floudas D."/>
            <person name="Copeland A."/>
            <person name="Barry K.W."/>
            <person name="Cichocki N."/>
            <person name="Veneault-Fourrey C."/>
            <person name="LaButti K."/>
            <person name="Lindquist E.A."/>
            <person name="Lipzen A."/>
            <person name="Lundell T."/>
            <person name="Morin E."/>
            <person name="Murat C."/>
            <person name="Sun H."/>
            <person name="Tunlid A."/>
            <person name="Henrissat B."/>
            <person name="Grigoriev I.V."/>
            <person name="Hibbett D.S."/>
            <person name="Martin F."/>
            <person name="Nordberg H.P."/>
            <person name="Cantor M.N."/>
            <person name="Hua S.X."/>
        </authorList>
    </citation>
    <scope>NUCLEOTIDE SEQUENCE [LARGE SCALE GENOMIC DNA]</scope>
    <source>
        <strain evidence="1 2">MUT 4182</strain>
    </source>
</reference>
<dbReference type="HOGENOM" id="CLU_2777770_0_0_1"/>
<proteinExistence type="predicted"/>
<keyword evidence="2" id="KW-1185">Reference proteome</keyword>
<dbReference type="EMBL" id="KN823018">
    <property type="protein sequence ID" value="KIO26817.1"/>
    <property type="molecule type" value="Genomic_DNA"/>
</dbReference>
<evidence type="ECO:0000313" key="2">
    <source>
        <dbReference type="Proteomes" id="UP000054248"/>
    </source>
</evidence>
<dbReference type="Proteomes" id="UP000054248">
    <property type="component" value="Unassembled WGS sequence"/>
</dbReference>
<evidence type="ECO:0000313" key="1">
    <source>
        <dbReference type="EMBL" id="KIO26817.1"/>
    </source>
</evidence>
<dbReference type="AlphaFoldDB" id="A0A0C3LZI5"/>
<reference evidence="2" key="2">
    <citation type="submission" date="2015-01" db="EMBL/GenBank/DDBJ databases">
        <title>Evolutionary Origins and Diversification of the Mycorrhizal Mutualists.</title>
        <authorList>
            <consortium name="DOE Joint Genome Institute"/>
            <consortium name="Mycorrhizal Genomics Consortium"/>
            <person name="Kohler A."/>
            <person name="Kuo A."/>
            <person name="Nagy L.G."/>
            <person name="Floudas D."/>
            <person name="Copeland A."/>
            <person name="Barry K.W."/>
            <person name="Cichocki N."/>
            <person name="Veneault-Fourrey C."/>
            <person name="LaButti K."/>
            <person name="Lindquist E.A."/>
            <person name="Lipzen A."/>
            <person name="Lundell T."/>
            <person name="Morin E."/>
            <person name="Murat C."/>
            <person name="Riley R."/>
            <person name="Ohm R."/>
            <person name="Sun H."/>
            <person name="Tunlid A."/>
            <person name="Henrissat B."/>
            <person name="Grigoriev I.V."/>
            <person name="Hibbett D.S."/>
            <person name="Martin F."/>
        </authorList>
    </citation>
    <scope>NUCLEOTIDE SEQUENCE [LARGE SCALE GENOMIC DNA]</scope>
    <source>
        <strain evidence="2">MUT 4182</strain>
    </source>
</reference>
<protein>
    <submittedName>
        <fullName evidence="1">Uncharacterized protein</fullName>
    </submittedName>
</protein>
<gene>
    <name evidence="1" type="ORF">M407DRAFT_243557</name>
</gene>